<keyword evidence="4 5" id="KW-0274">FAD</keyword>
<evidence type="ECO:0000256" key="2">
    <source>
        <dbReference type="ARBA" id="ARBA00010790"/>
    </source>
</evidence>
<dbReference type="EMBL" id="CM000606">
    <property type="protein sequence ID" value="EEC50856.1"/>
    <property type="molecule type" value="Genomic_DNA"/>
</dbReference>
<dbReference type="GeneID" id="7197330"/>
<dbReference type="STRING" id="556484.B7FSU6"/>
<dbReference type="InterPro" id="IPR000172">
    <property type="entry name" value="GMC_OxRdtase_N"/>
</dbReference>
<dbReference type="PIRSF" id="PIRSF000137">
    <property type="entry name" value="Alcohol_oxidase"/>
    <property type="match status" value="1"/>
</dbReference>
<sequence>YDYIICGGGLAGCVLAERLSQDESKRVLVLEAGGSDYKSLFIRIPAGVLRLFRSKYDWQHETGGEKGCNGRNVFLQRGKILGGSSCTNVCLHHRGSAEDYNSWNIPGWTATDVLPFFKQSQKDETGRDATFHGADGEWVMDEVRYQNPLSKLFLEVGEAAGLGTNDDFNNWSHPQDGVGRFQVSEVNGERCSGATAFLSKAAKRSNVIVRTGTMVRRIDFDETKTAKGITYDLMGDDTCTVPCLKEGGEVLVTGGAIASPQLLMCSGIGPGKHLRSLGIPVVHDNSAVGENLQDHPAAVVSFKTPQKGVSVTSKLRLFGKTNPIPVFQWLFFKSGLLTSTGCDHGAFVRTSDSLEQPDLQIRFLAARALGPDGMTTYTKFRTMKTVEDGYSFQSVACRAKSKGRIRLSSSNSHVKPMIDGGYLSNQDDLATLRAGIKLGRMLGNRPEWGEYLGQEVYPGPDVQTDEEIDEYIRNSLHTANALTGTCKMGTGRGAVVGPDLRVIGVNGVRVADSSVFPCIPGGQTATPTVMIADRAAVFVR</sequence>
<evidence type="ECO:0000256" key="3">
    <source>
        <dbReference type="ARBA" id="ARBA00022630"/>
    </source>
</evidence>
<keyword evidence="8" id="KW-1185">Reference proteome</keyword>
<proteinExistence type="inferred from homology"/>
<dbReference type="GO" id="GO:0016020">
    <property type="term" value="C:membrane"/>
    <property type="evidence" value="ECO:0007669"/>
    <property type="project" value="TreeGrafter"/>
</dbReference>
<dbReference type="SMR" id="B7FSU6"/>
<dbReference type="InterPro" id="IPR007867">
    <property type="entry name" value="GMC_OxRtase_C"/>
</dbReference>
<comment type="similarity">
    <text evidence="2">Belongs to the GMC oxidoreductase family.</text>
</comment>
<dbReference type="RefSeq" id="XP_002178042.1">
    <property type="nucleotide sequence ID" value="XM_002178006.1"/>
</dbReference>
<evidence type="ECO:0000313" key="7">
    <source>
        <dbReference type="EMBL" id="EEC50856.1"/>
    </source>
</evidence>
<dbReference type="Pfam" id="PF00732">
    <property type="entry name" value="GMC_oxred_N"/>
    <property type="match status" value="1"/>
</dbReference>
<comment type="cofactor">
    <cofactor evidence="1 5">
        <name>FAD</name>
        <dbReference type="ChEBI" id="CHEBI:57692"/>
    </cofactor>
</comment>
<dbReference type="GO" id="GO:0019285">
    <property type="term" value="P:glycine betaine biosynthetic process from choline"/>
    <property type="evidence" value="ECO:0007669"/>
    <property type="project" value="TreeGrafter"/>
</dbReference>
<dbReference type="InParanoid" id="B7FSU6"/>
<dbReference type="SUPFAM" id="SSF51905">
    <property type="entry name" value="FAD/NAD(P)-binding domain"/>
    <property type="match status" value="1"/>
</dbReference>
<dbReference type="Proteomes" id="UP000000759">
    <property type="component" value="Chromosome 2"/>
</dbReference>
<feature type="domain" description="Glucose-methanol-choline oxidoreductase N-terminal" evidence="6">
    <location>
        <begin position="255"/>
        <end position="269"/>
    </location>
</feature>
<organism evidence="7 8">
    <name type="scientific">Phaeodactylum tricornutum (strain CCAP 1055/1)</name>
    <dbReference type="NCBI Taxonomy" id="556484"/>
    <lineage>
        <taxon>Eukaryota</taxon>
        <taxon>Sar</taxon>
        <taxon>Stramenopiles</taxon>
        <taxon>Ochrophyta</taxon>
        <taxon>Bacillariophyta</taxon>
        <taxon>Bacillariophyceae</taxon>
        <taxon>Bacillariophycidae</taxon>
        <taxon>Naviculales</taxon>
        <taxon>Phaeodactylaceae</taxon>
        <taxon>Phaeodactylum</taxon>
    </lineage>
</organism>
<dbReference type="InterPro" id="IPR036188">
    <property type="entry name" value="FAD/NAD-bd_sf"/>
</dbReference>
<reference evidence="7 8" key="1">
    <citation type="journal article" date="2008" name="Nature">
        <title>The Phaeodactylum genome reveals the evolutionary history of diatom genomes.</title>
        <authorList>
            <person name="Bowler C."/>
            <person name="Allen A.E."/>
            <person name="Badger J.H."/>
            <person name="Grimwood J."/>
            <person name="Jabbari K."/>
            <person name="Kuo A."/>
            <person name="Maheswari U."/>
            <person name="Martens C."/>
            <person name="Maumus F."/>
            <person name="Otillar R.P."/>
            <person name="Rayko E."/>
            <person name="Salamov A."/>
            <person name="Vandepoele K."/>
            <person name="Beszteri B."/>
            <person name="Gruber A."/>
            <person name="Heijde M."/>
            <person name="Katinka M."/>
            <person name="Mock T."/>
            <person name="Valentin K."/>
            <person name="Verret F."/>
            <person name="Berges J.A."/>
            <person name="Brownlee C."/>
            <person name="Cadoret J.P."/>
            <person name="Chiovitti A."/>
            <person name="Choi C.J."/>
            <person name="Coesel S."/>
            <person name="De Martino A."/>
            <person name="Detter J.C."/>
            <person name="Durkin C."/>
            <person name="Falciatore A."/>
            <person name="Fournet J."/>
            <person name="Haruta M."/>
            <person name="Huysman M.J."/>
            <person name="Jenkins B.D."/>
            <person name="Jiroutova K."/>
            <person name="Jorgensen R.E."/>
            <person name="Joubert Y."/>
            <person name="Kaplan A."/>
            <person name="Kroger N."/>
            <person name="Kroth P.G."/>
            <person name="La Roche J."/>
            <person name="Lindquist E."/>
            <person name="Lommer M."/>
            <person name="Martin-Jezequel V."/>
            <person name="Lopez P.J."/>
            <person name="Lucas S."/>
            <person name="Mangogna M."/>
            <person name="McGinnis K."/>
            <person name="Medlin L.K."/>
            <person name="Montsant A."/>
            <person name="Oudot-Le Secq M.P."/>
            <person name="Napoli C."/>
            <person name="Obornik M."/>
            <person name="Parker M.S."/>
            <person name="Petit J.L."/>
            <person name="Porcel B.M."/>
            <person name="Poulsen N."/>
            <person name="Robison M."/>
            <person name="Rychlewski L."/>
            <person name="Rynearson T.A."/>
            <person name="Schmutz J."/>
            <person name="Shapiro H."/>
            <person name="Siaut M."/>
            <person name="Stanley M."/>
            <person name="Sussman M.R."/>
            <person name="Taylor A.R."/>
            <person name="Vardi A."/>
            <person name="von Dassow P."/>
            <person name="Vyverman W."/>
            <person name="Willis A."/>
            <person name="Wyrwicz L.S."/>
            <person name="Rokhsar D.S."/>
            <person name="Weissenbach J."/>
            <person name="Armbrust E.V."/>
            <person name="Green B.R."/>
            <person name="Van de Peer Y."/>
            <person name="Grigoriev I.V."/>
        </authorList>
    </citation>
    <scope>NUCLEOTIDE SEQUENCE [LARGE SCALE GENOMIC DNA]</scope>
    <source>
        <strain evidence="7 8">CCAP 1055/1</strain>
    </source>
</reference>
<dbReference type="OrthoDB" id="269227at2759"/>
<evidence type="ECO:0000256" key="4">
    <source>
        <dbReference type="ARBA" id="ARBA00022827"/>
    </source>
</evidence>
<evidence type="ECO:0000313" key="8">
    <source>
        <dbReference type="Proteomes" id="UP000000759"/>
    </source>
</evidence>
<dbReference type="HOGENOM" id="CLU_002865_7_2_1"/>
<dbReference type="AlphaFoldDB" id="B7FSU6"/>
<dbReference type="Pfam" id="PF05199">
    <property type="entry name" value="GMC_oxred_C"/>
    <property type="match status" value="1"/>
</dbReference>
<dbReference type="eggNOG" id="KOG1238">
    <property type="taxonomic scope" value="Eukaryota"/>
</dbReference>
<dbReference type="PANTHER" id="PTHR11552">
    <property type="entry name" value="GLUCOSE-METHANOL-CHOLINE GMC OXIDOREDUCTASE"/>
    <property type="match status" value="1"/>
</dbReference>
<dbReference type="PaxDb" id="2850-Phatr1341"/>
<accession>B7FSU6</accession>
<protein>
    <recommendedName>
        <fullName evidence="6">Glucose-methanol-choline oxidoreductase N-terminal domain-containing protein</fullName>
    </recommendedName>
</protein>
<evidence type="ECO:0000256" key="1">
    <source>
        <dbReference type="ARBA" id="ARBA00001974"/>
    </source>
</evidence>
<dbReference type="Gene3D" id="3.30.560.10">
    <property type="entry name" value="Glucose Oxidase, domain 3"/>
    <property type="match status" value="1"/>
</dbReference>
<feature type="non-terminal residue" evidence="7">
    <location>
        <position position="1"/>
    </location>
</feature>
<dbReference type="InterPro" id="IPR012132">
    <property type="entry name" value="GMC_OxRdtase"/>
</dbReference>
<name>B7FSU6_PHATC</name>
<dbReference type="GO" id="GO:0008812">
    <property type="term" value="F:choline dehydrogenase activity"/>
    <property type="evidence" value="ECO:0007669"/>
    <property type="project" value="TreeGrafter"/>
</dbReference>
<dbReference type="PANTHER" id="PTHR11552:SF147">
    <property type="entry name" value="CHOLINE DEHYDROGENASE, MITOCHONDRIAL"/>
    <property type="match status" value="1"/>
</dbReference>
<reference evidence="8" key="2">
    <citation type="submission" date="2008-08" db="EMBL/GenBank/DDBJ databases">
        <authorList>
            <consortium name="Diatom Consortium"/>
            <person name="Grigoriev I."/>
            <person name="Grimwood J."/>
            <person name="Kuo A."/>
            <person name="Otillar R.P."/>
            <person name="Salamov A."/>
            <person name="Detter J.C."/>
            <person name="Lindquist E."/>
            <person name="Shapiro H."/>
            <person name="Lucas S."/>
            <person name="Glavina del Rio T."/>
            <person name="Pitluck S."/>
            <person name="Rokhsar D."/>
            <person name="Bowler C."/>
        </authorList>
    </citation>
    <scope>GENOME REANNOTATION</scope>
    <source>
        <strain evidence="8">CCAP 1055/1</strain>
    </source>
</reference>
<gene>
    <name evidence="7" type="ORF">PHATRDRAFT_1341</name>
</gene>
<dbReference type="GO" id="GO:0050660">
    <property type="term" value="F:flavin adenine dinucleotide binding"/>
    <property type="evidence" value="ECO:0007669"/>
    <property type="project" value="InterPro"/>
</dbReference>
<evidence type="ECO:0000256" key="5">
    <source>
        <dbReference type="PIRSR" id="PIRSR000137-2"/>
    </source>
</evidence>
<feature type="non-terminal residue" evidence="7">
    <location>
        <position position="540"/>
    </location>
</feature>
<dbReference type="KEGG" id="pti:PHATRDRAFT_1341"/>
<keyword evidence="3" id="KW-0285">Flavoprotein</keyword>
<dbReference type="SUPFAM" id="SSF54373">
    <property type="entry name" value="FAD-linked reductases, C-terminal domain"/>
    <property type="match status" value="1"/>
</dbReference>
<feature type="binding site" evidence="5">
    <location>
        <position position="215"/>
    </location>
    <ligand>
        <name>FAD</name>
        <dbReference type="ChEBI" id="CHEBI:57692"/>
    </ligand>
</feature>
<evidence type="ECO:0000259" key="6">
    <source>
        <dbReference type="PROSITE" id="PS00624"/>
    </source>
</evidence>
<dbReference type="Gene3D" id="3.50.50.60">
    <property type="entry name" value="FAD/NAD(P)-binding domain"/>
    <property type="match status" value="1"/>
</dbReference>
<dbReference type="PROSITE" id="PS00624">
    <property type="entry name" value="GMC_OXRED_2"/>
    <property type="match status" value="1"/>
</dbReference>